<keyword evidence="3" id="KW-1185">Reference proteome</keyword>
<reference evidence="2 3" key="1">
    <citation type="journal article" date="2024" name="Nat. Commun.">
        <title>Phylogenomics reveals the evolutionary origins of lichenization in chlorophyte algae.</title>
        <authorList>
            <person name="Puginier C."/>
            <person name="Libourel C."/>
            <person name="Otte J."/>
            <person name="Skaloud P."/>
            <person name="Haon M."/>
            <person name="Grisel S."/>
            <person name="Petersen M."/>
            <person name="Berrin J.G."/>
            <person name="Delaux P.M."/>
            <person name="Dal Grande F."/>
            <person name="Keller J."/>
        </authorList>
    </citation>
    <scope>NUCLEOTIDE SEQUENCE [LARGE SCALE GENOMIC DNA]</scope>
    <source>
        <strain evidence="2 3">SAG 2043</strain>
    </source>
</reference>
<dbReference type="PRINTS" id="PR00364">
    <property type="entry name" value="DISEASERSIST"/>
</dbReference>
<dbReference type="Gene3D" id="3.40.50.300">
    <property type="entry name" value="P-loop containing nucleotide triphosphate hydrolases"/>
    <property type="match status" value="1"/>
</dbReference>
<evidence type="ECO:0000313" key="3">
    <source>
        <dbReference type="Proteomes" id="UP001489004"/>
    </source>
</evidence>
<evidence type="ECO:0000259" key="1">
    <source>
        <dbReference type="Pfam" id="PF00931"/>
    </source>
</evidence>
<feature type="domain" description="NB-ARC" evidence="1">
    <location>
        <begin position="83"/>
        <end position="222"/>
    </location>
</feature>
<dbReference type="PANTHER" id="PTHR11017">
    <property type="entry name" value="LEUCINE-RICH REPEAT-CONTAINING PROTEIN"/>
    <property type="match status" value="1"/>
</dbReference>
<dbReference type="Pfam" id="PF00931">
    <property type="entry name" value="NB-ARC"/>
    <property type="match status" value="1"/>
</dbReference>
<dbReference type="EMBL" id="JALJOR010000006">
    <property type="protein sequence ID" value="KAK9815223.1"/>
    <property type="molecule type" value="Genomic_DNA"/>
</dbReference>
<comment type="caution">
    <text evidence="2">The sequence shown here is derived from an EMBL/GenBank/DDBJ whole genome shotgun (WGS) entry which is preliminary data.</text>
</comment>
<dbReference type="InterPro" id="IPR027417">
    <property type="entry name" value="P-loop_NTPase"/>
</dbReference>
<dbReference type="InterPro" id="IPR044974">
    <property type="entry name" value="Disease_R_plants"/>
</dbReference>
<name>A0AAW1PZ56_9CHLO</name>
<protein>
    <recommendedName>
        <fullName evidence="1">NB-ARC domain-containing protein</fullName>
    </recommendedName>
</protein>
<dbReference type="SUPFAM" id="SSF52540">
    <property type="entry name" value="P-loop containing nucleoside triphosphate hydrolases"/>
    <property type="match status" value="1"/>
</dbReference>
<evidence type="ECO:0000313" key="2">
    <source>
        <dbReference type="EMBL" id="KAK9815223.1"/>
    </source>
</evidence>
<dbReference type="PANTHER" id="PTHR11017:SF385">
    <property type="entry name" value="DISEASE RESISTANCE PROTEIN (TIR-NBS-LRR CLASS)-RELATED"/>
    <property type="match status" value="1"/>
</dbReference>
<accession>A0AAW1PZ56</accession>
<dbReference type="InterPro" id="IPR042197">
    <property type="entry name" value="Apaf_helical"/>
</dbReference>
<dbReference type="GO" id="GO:0043531">
    <property type="term" value="F:ADP binding"/>
    <property type="evidence" value="ECO:0007669"/>
    <property type="project" value="InterPro"/>
</dbReference>
<dbReference type="Gene3D" id="1.10.8.430">
    <property type="entry name" value="Helical domain of apoptotic protease-activating factors"/>
    <property type="match status" value="1"/>
</dbReference>
<dbReference type="GO" id="GO:0006952">
    <property type="term" value="P:defense response"/>
    <property type="evidence" value="ECO:0007669"/>
    <property type="project" value="InterPro"/>
</dbReference>
<proteinExistence type="predicted"/>
<gene>
    <name evidence="2" type="ORF">WJX72_000248</name>
</gene>
<dbReference type="Proteomes" id="UP001489004">
    <property type="component" value="Unassembled WGS sequence"/>
</dbReference>
<dbReference type="InterPro" id="IPR002182">
    <property type="entry name" value="NB-ARC"/>
</dbReference>
<sequence length="418" mass="45950">MVATKLPTHFCENLTEATGCRTYKVALLAKWRSAILAAAELTSWRHDTSAESLPDLVRKVSVHVERRLAPQPRDMAGTQIGLEATVNELLAQLHQGSGVHTLGLTGMGGIGKTTLATALYNRLREGFTPAVCFVADVRARAATPTGAQGLQHQMLKQLWHKEATIRCSGWQRCVVHRLAGCRVLLVLDDVDDDKGWLGPLVDISCFAPGSVVIVTSRDARALDVAGCCVRSIDLLASPFDLQLFLFHAGSIPPEVTDDLLSEVVQCCGRLPLSLKVLGAHLKGRTVLAWSRAMTWLRGCQPLRANGENLWERLRISYDSLDDDAQQQFLDISFLLMASLGGLLHRAMFRNHDVDSFDTLTERHLVDVDAEGRLSMHDHLRDMGPAIEVRNMGPHPTDGAARRRLEADEAFIMFKGTGV</sequence>
<organism evidence="2 3">
    <name type="scientific">[Myrmecia] bisecta</name>
    <dbReference type="NCBI Taxonomy" id="41462"/>
    <lineage>
        <taxon>Eukaryota</taxon>
        <taxon>Viridiplantae</taxon>
        <taxon>Chlorophyta</taxon>
        <taxon>core chlorophytes</taxon>
        <taxon>Trebouxiophyceae</taxon>
        <taxon>Trebouxiales</taxon>
        <taxon>Trebouxiaceae</taxon>
        <taxon>Myrmecia</taxon>
    </lineage>
</organism>
<dbReference type="AlphaFoldDB" id="A0AAW1PZ56"/>